<dbReference type="RefSeq" id="WP_179259320.1">
    <property type="nucleotide sequence ID" value="NZ_CP058601.1"/>
</dbReference>
<dbReference type="Proteomes" id="UP000509241">
    <property type="component" value="Chromosome"/>
</dbReference>
<dbReference type="Gene3D" id="1.10.10.1150">
    <property type="entry name" value="Coenzyme PQQ synthesis protein D (PqqD)"/>
    <property type="match status" value="1"/>
</dbReference>
<dbReference type="InterPro" id="IPR041881">
    <property type="entry name" value="PqqD_sf"/>
</dbReference>
<dbReference type="InterPro" id="IPR008792">
    <property type="entry name" value="PQQD"/>
</dbReference>
<name>A0A7D5KJ10_9EURY</name>
<protein>
    <submittedName>
        <fullName evidence="1">PqqD family protein</fullName>
    </submittedName>
</protein>
<dbReference type="OrthoDB" id="211309at2157"/>
<reference evidence="1 2" key="1">
    <citation type="submission" date="2020-07" db="EMBL/GenBank/DDBJ databases">
        <authorList>
            <person name="Cui H."/>
        </authorList>
    </citation>
    <scope>NUCLEOTIDE SEQUENCE [LARGE SCALE GENOMIC DNA]</scope>
    <source>
        <strain evidence="1 2">YPL8</strain>
    </source>
</reference>
<organism evidence="1 2">
    <name type="scientific">Natrinema halophilum</name>
    <dbReference type="NCBI Taxonomy" id="1699371"/>
    <lineage>
        <taxon>Archaea</taxon>
        <taxon>Methanobacteriati</taxon>
        <taxon>Methanobacteriota</taxon>
        <taxon>Stenosarchaea group</taxon>
        <taxon>Halobacteria</taxon>
        <taxon>Halobacteriales</taxon>
        <taxon>Natrialbaceae</taxon>
        <taxon>Natrinema</taxon>
    </lineage>
</organism>
<evidence type="ECO:0000313" key="1">
    <source>
        <dbReference type="EMBL" id="QLG47578.1"/>
    </source>
</evidence>
<evidence type="ECO:0000313" key="2">
    <source>
        <dbReference type="Proteomes" id="UP000509241"/>
    </source>
</evidence>
<gene>
    <name evidence="1" type="ORF">HYG82_01305</name>
</gene>
<dbReference type="EMBL" id="CP058601">
    <property type="protein sequence ID" value="QLG47578.1"/>
    <property type="molecule type" value="Genomic_DNA"/>
</dbReference>
<accession>A0A7D5KJ10</accession>
<dbReference type="KEGG" id="haly:HYG82_01305"/>
<proteinExistence type="predicted"/>
<dbReference type="Pfam" id="PF05402">
    <property type="entry name" value="PqqD"/>
    <property type="match status" value="1"/>
</dbReference>
<sequence>MSVHAPTAVPKRTVSEWTEISVDGELRVMITWTKSPRNRLDRFLFTLFGTNREHELTLDAVGSTVWRQCDGTHTASEIASILAGTYDAERVEPVEETLAYFLMQLEERDLIRFDSE</sequence>
<dbReference type="AlphaFoldDB" id="A0A7D5KJ10"/>
<dbReference type="GeneID" id="56031886"/>
<keyword evidence="2" id="KW-1185">Reference proteome</keyword>